<feature type="compositionally biased region" description="Basic and acidic residues" evidence="1">
    <location>
        <begin position="81"/>
        <end position="92"/>
    </location>
</feature>
<evidence type="ECO:0000313" key="3">
    <source>
        <dbReference type="Proteomes" id="UP000053144"/>
    </source>
</evidence>
<dbReference type="EMBL" id="CM003376">
    <property type="protein sequence ID" value="KOM45655.1"/>
    <property type="molecule type" value="Genomic_DNA"/>
</dbReference>
<feature type="compositionally biased region" description="Basic and acidic residues" evidence="1">
    <location>
        <begin position="34"/>
        <end position="44"/>
    </location>
</feature>
<feature type="compositionally biased region" description="Basic and acidic residues" evidence="1">
    <location>
        <begin position="7"/>
        <end position="17"/>
    </location>
</feature>
<organism evidence="2 3">
    <name type="scientific">Phaseolus angularis</name>
    <name type="common">Azuki bean</name>
    <name type="synonym">Vigna angularis</name>
    <dbReference type="NCBI Taxonomy" id="3914"/>
    <lineage>
        <taxon>Eukaryota</taxon>
        <taxon>Viridiplantae</taxon>
        <taxon>Streptophyta</taxon>
        <taxon>Embryophyta</taxon>
        <taxon>Tracheophyta</taxon>
        <taxon>Spermatophyta</taxon>
        <taxon>Magnoliopsida</taxon>
        <taxon>eudicotyledons</taxon>
        <taxon>Gunneridae</taxon>
        <taxon>Pentapetalae</taxon>
        <taxon>rosids</taxon>
        <taxon>fabids</taxon>
        <taxon>Fabales</taxon>
        <taxon>Fabaceae</taxon>
        <taxon>Papilionoideae</taxon>
        <taxon>50 kb inversion clade</taxon>
        <taxon>NPAAA clade</taxon>
        <taxon>indigoferoid/millettioid clade</taxon>
        <taxon>Phaseoleae</taxon>
        <taxon>Vigna</taxon>
    </lineage>
</organism>
<dbReference type="Gramene" id="KOM45655">
    <property type="protein sequence ID" value="KOM45655"/>
    <property type="gene ID" value="LR48_Vigan06g096100"/>
</dbReference>
<reference evidence="3" key="1">
    <citation type="journal article" date="2015" name="Proc. Natl. Acad. Sci. U.S.A.">
        <title>Genome sequencing of adzuki bean (Vigna angularis) provides insight into high starch and low fat accumulation and domestication.</title>
        <authorList>
            <person name="Yang K."/>
            <person name="Tian Z."/>
            <person name="Chen C."/>
            <person name="Luo L."/>
            <person name="Zhao B."/>
            <person name="Wang Z."/>
            <person name="Yu L."/>
            <person name="Li Y."/>
            <person name="Sun Y."/>
            <person name="Li W."/>
            <person name="Chen Y."/>
            <person name="Li Y."/>
            <person name="Zhang Y."/>
            <person name="Ai D."/>
            <person name="Zhao J."/>
            <person name="Shang C."/>
            <person name="Ma Y."/>
            <person name="Wu B."/>
            <person name="Wang M."/>
            <person name="Gao L."/>
            <person name="Sun D."/>
            <person name="Zhang P."/>
            <person name="Guo F."/>
            <person name="Wang W."/>
            <person name="Li Y."/>
            <person name="Wang J."/>
            <person name="Varshney R.K."/>
            <person name="Wang J."/>
            <person name="Ling H.Q."/>
            <person name="Wan P."/>
        </authorList>
    </citation>
    <scope>NUCLEOTIDE SEQUENCE</scope>
    <source>
        <strain evidence="3">cv. Jingnong 6</strain>
    </source>
</reference>
<dbReference type="AlphaFoldDB" id="A0A0L9US05"/>
<feature type="compositionally biased region" description="Basic and acidic residues" evidence="1">
    <location>
        <begin position="64"/>
        <end position="74"/>
    </location>
</feature>
<dbReference type="Proteomes" id="UP000053144">
    <property type="component" value="Chromosome 6"/>
</dbReference>
<gene>
    <name evidence="2" type="ORF">LR48_Vigan06g096100</name>
</gene>
<feature type="region of interest" description="Disordered" evidence="1">
    <location>
        <begin position="1"/>
        <end position="118"/>
    </location>
</feature>
<proteinExistence type="predicted"/>
<evidence type="ECO:0000313" key="2">
    <source>
        <dbReference type="EMBL" id="KOM45655.1"/>
    </source>
</evidence>
<accession>A0A0L9US05</accession>
<name>A0A0L9US05_PHAAN</name>
<sequence>MLVQRALTRDQQVDARPARGRSSSELRTLVQRALTRDQQVDARPARGRSSTSKDARPAISGRSSSERAKVDARSARSGRSPSERARLAKNDARPASLHQSPSDPTLFAQRKITYDSSL</sequence>
<protein>
    <submittedName>
        <fullName evidence="2">Uncharacterized protein</fullName>
    </submittedName>
</protein>
<evidence type="ECO:0000256" key="1">
    <source>
        <dbReference type="SAM" id="MobiDB-lite"/>
    </source>
</evidence>